<proteinExistence type="predicted"/>
<dbReference type="InterPro" id="IPR022642">
    <property type="entry name" value="CheR_C"/>
</dbReference>
<dbReference type="PANTHER" id="PTHR24422">
    <property type="entry name" value="CHEMOTAXIS PROTEIN METHYLTRANSFERASE"/>
    <property type="match status" value="1"/>
</dbReference>
<dbReference type="Proteomes" id="UP001302316">
    <property type="component" value="Unassembled WGS sequence"/>
</dbReference>
<evidence type="ECO:0000259" key="6">
    <source>
        <dbReference type="PROSITE" id="PS50123"/>
    </source>
</evidence>
<evidence type="ECO:0000256" key="2">
    <source>
        <dbReference type="ARBA" id="ARBA00012534"/>
    </source>
</evidence>
<evidence type="ECO:0000256" key="1">
    <source>
        <dbReference type="ARBA" id="ARBA00001541"/>
    </source>
</evidence>
<evidence type="ECO:0000256" key="4">
    <source>
        <dbReference type="ARBA" id="ARBA00022679"/>
    </source>
</evidence>
<dbReference type="SMART" id="SM00138">
    <property type="entry name" value="MeTrc"/>
    <property type="match status" value="1"/>
</dbReference>
<dbReference type="EC" id="2.1.1.80" evidence="2"/>
<keyword evidence="4" id="KW-0808">Transferase</keyword>
<gene>
    <name evidence="7" type="ORF">VCB98_13110</name>
</gene>
<dbReference type="SUPFAM" id="SSF53335">
    <property type="entry name" value="S-adenosyl-L-methionine-dependent methyltransferases"/>
    <property type="match status" value="1"/>
</dbReference>
<keyword evidence="8" id="KW-1185">Reference proteome</keyword>
<dbReference type="InterPro" id="IPR000780">
    <property type="entry name" value="CheR_MeTrfase"/>
</dbReference>
<dbReference type="Pfam" id="PF01739">
    <property type="entry name" value="CheR"/>
    <property type="match status" value="1"/>
</dbReference>
<dbReference type="InterPro" id="IPR029063">
    <property type="entry name" value="SAM-dependent_MTases_sf"/>
</dbReference>
<dbReference type="Pfam" id="PF03705">
    <property type="entry name" value="CheR_N"/>
    <property type="match status" value="1"/>
</dbReference>
<evidence type="ECO:0000313" key="7">
    <source>
        <dbReference type="EMBL" id="MEA5446759.1"/>
    </source>
</evidence>
<feature type="domain" description="CheR-type methyltransferase" evidence="6">
    <location>
        <begin position="1"/>
        <end position="275"/>
    </location>
</feature>
<protein>
    <recommendedName>
        <fullName evidence="2">protein-glutamate O-methyltransferase</fullName>
        <ecNumber evidence="2">2.1.1.80</ecNumber>
    </recommendedName>
</protein>
<evidence type="ECO:0000313" key="8">
    <source>
        <dbReference type="Proteomes" id="UP001302316"/>
    </source>
</evidence>
<dbReference type="Gene3D" id="3.40.50.150">
    <property type="entry name" value="Vaccinia Virus protein VP39"/>
    <property type="match status" value="1"/>
</dbReference>
<dbReference type="GO" id="GO:0032259">
    <property type="term" value="P:methylation"/>
    <property type="evidence" value="ECO:0007669"/>
    <property type="project" value="UniProtKB-KW"/>
</dbReference>
<reference evidence="7 8" key="1">
    <citation type="submission" date="2023-12" db="EMBL/GenBank/DDBJ databases">
        <title>Whole-genome sequencing of halo(alkali)philic microorganisms from hypersaline lakes.</title>
        <authorList>
            <person name="Sorokin D.Y."/>
            <person name="Merkel A.Y."/>
            <person name="Messina E."/>
            <person name="Yakimov M."/>
        </authorList>
    </citation>
    <scope>NUCLEOTIDE SEQUENCE [LARGE SCALE GENOMIC DNA]</scope>
    <source>
        <strain evidence="7 8">AB-CW1</strain>
    </source>
</reference>
<dbReference type="AlphaFoldDB" id="A0AAP6MKR4"/>
<evidence type="ECO:0000256" key="5">
    <source>
        <dbReference type="ARBA" id="ARBA00022691"/>
    </source>
</evidence>
<comment type="caution">
    <text evidence="7">The sequence shown here is derived from an EMBL/GenBank/DDBJ whole genome shotgun (WGS) entry which is preliminary data.</text>
</comment>
<dbReference type="PROSITE" id="PS50123">
    <property type="entry name" value="CHER"/>
    <property type="match status" value="1"/>
</dbReference>
<sequence length="305" mass="35038">MSDAATQMSDASFEMFRALFLDRLGLYFEDHRRYLVEKRVAGRMQALGLQRHEDYLALIKGKQGLEEFQALTNAITVNETYFNRENYQLQCLTRHLLPEIMESRRQLGVSEREPVRIWSIPCSTGEEAYSLAMQLLEDWPDVDRHEVEIHASDVDTDALAKARQGIYGERALRLLPAVRRQRFFQPAGDGCQRIHEAIRRSVIFSQVNLSTDEWRNAMPTMDVIFCRNLLIYFNDATRARAAARLFDALRPGGFVCLGHSESMHRMNDAFLYRRFPEAIVYQRPPQQTSSLPGKTAIGVDDLACG</sequence>
<organism evidence="7 8">
    <name type="scientific">Natronospira elongata</name>
    <dbReference type="NCBI Taxonomy" id="3110268"/>
    <lineage>
        <taxon>Bacteria</taxon>
        <taxon>Pseudomonadati</taxon>
        <taxon>Pseudomonadota</taxon>
        <taxon>Gammaproteobacteria</taxon>
        <taxon>Natronospirales</taxon>
        <taxon>Natronospiraceae</taxon>
        <taxon>Natronospira</taxon>
    </lineage>
</organism>
<dbReference type="SUPFAM" id="SSF47757">
    <property type="entry name" value="Chemotaxis receptor methyltransferase CheR, N-terminal domain"/>
    <property type="match status" value="1"/>
</dbReference>
<dbReference type="InterPro" id="IPR050903">
    <property type="entry name" value="Bact_Chemotaxis_MeTrfase"/>
</dbReference>
<dbReference type="PRINTS" id="PR00996">
    <property type="entry name" value="CHERMTFRASE"/>
</dbReference>
<dbReference type="InterPro" id="IPR036804">
    <property type="entry name" value="CheR_N_sf"/>
</dbReference>
<keyword evidence="5" id="KW-0949">S-adenosyl-L-methionine</keyword>
<name>A0AAP6MKR4_9GAMM</name>
<evidence type="ECO:0000256" key="3">
    <source>
        <dbReference type="ARBA" id="ARBA00022603"/>
    </source>
</evidence>
<dbReference type="PANTHER" id="PTHR24422:SF10">
    <property type="entry name" value="CHEMOTAXIS PROTEIN METHYLTRANSFERASE 2"/>
    <property type="match status" value="1"/>
</dbReference>
<dbReference type="RefSeq" id="WP_346053268.1">
    <property type="nucleotide sequence ID" value="NZ_JAYGII010000054.1"/>
</dbReference>
<dbReference type="EMBL" id="JAYGII010000054">
    <property type="protein sequence ID" value="MEA5446759.1"/>
    <property type="molecule type" value="Genomic_DNA"/>
</dbReference>
<dbReference type="InterPro" id="IPR022641">
    <property type="entry name" value="CheR_N"/>
</dbReference>
<keyword evidence="3" id="KW-0489">Methyltransferase</keyword>
<dbReference type="GO" id="GO:0008983">
    <property type="term" value="F:protein-glutamate O-methyltransferase activity"/>
    <property type="evidence" value="ECO:0007669"/>
    <property type="project" value="UniProtKB-EC"/>
</dbReference>
<accession>A0AAP6MKR4</accession>
<dbReference type="Gene3D" id="1.10.155.10">
    <property type="entry name" value="Chemotaxis receptor methyltransferase CheR, N-terminal domain"/>
    <property type="match status" value="1"/>
</dbReference>
<comment type="catalytic activity">
    <reaction evidence="1">
        <text>L-glutamyl-[protein] + S-adenosyl-L-methionine = [protein]-L-glutamate 5-O-methyl ester + S-adenosyl-L-homocysteine</text>
        <dbReference type="Rhea" id="RHEA:24452"/>
        <dbReference type="Rhea" id="RHEA-COMP:10208"/>
        <dbReference type="Rhea" id="RHEA-COMP:10311"/>
        <dbReference type="ChEBI" id="CHEBI:29973"/>
        <dbReference type="ChEBI" id="CHEBI:57856"/>
        <dbReference type="ChEBI" id="CHEBI:59789"/>
        <dbReference type="ChEBI" id="CHEBI:82795"/>
        <dbReference type="EC" id="2.1.1.80"/>
    </reaction>
</comment>